<evidence type="ECO:0000256" key="3">
    <source>
        <dbReference type="ARBA" id="ARBA00023163"/>
    </source>
</evidence>
<evidence type="ECO:0000256" key="2">
    <source>
        <dbReference type="ARBA" id="ARBA00023125"/>
    </source>
</evidence>
<evidence type="ECO:0000259" key="5">
    <source>
        <dbReference type="PROSITE" id="PS50110"/>
    </source>
</evidence>
<keyword evidence="1" id="KW-0805">Transcription regulation</keyword>
<evidence type="ECO:0000313" key="6">
    <source>
        <dbReference type="EMBL" id="OWQ93789.1"/>
    </source>
</evidence>
<dbReference type="GO" id="GO:0003677">
    <property type="term" value="F:DNA binding"/>
    <property type="evidence" value="ECO:0007669"/>
    <property type="project" value="UniProtKB-KW"/>
</dbReference>
<evidence type="ECO:0000256" key="1">
    <source>
        <dbReference type="ARBA" id="ARBA00023015"/>
    </source>
</evidence>
<dbReference type="EMBL" id="NIOF01000001">
    <property type="protein sequence ID" value="OWQ93789.1"/>
    <property type="molecule type" value="Genomic_DNA"/>
</dbReference>
<keyword evidence="2" id="KW-0238">DNA-binding</keyword>
<dbReference type="SMART" id="SM00448">
    <property type="entry name" value="REC"/>
    <property type="match status" value="1"/>
</dbReference>
<dbReference type="GO" id="GO:0000160">
    <property type="term" value="P:phosphorelay signal transduction system"/>
    <property type="evidence" value="ECO:0007669"/>
    <property type="project" value="InterPro"/>
</dbReference>
<accession>A0A246JNP1</accession>
<feature type="domain" description="Response regulatory" evidence="5">
    <location>
        <begin position="19"/>
        <end position="135"/>
    </location>
</feature>
<evidence type="ECO:0000313" key="7">
    <source>
        <dbReference type="Proteomes" id="UP000197468"/>
    </source>
</evidence>
<dbReference type="Gene3D" id="3.40.50.2300">
    <property type="match status" value="1"/>
</dbReference>
<dbReference type="InterPro" id="IPR001789">
    <property type="entry name" value="Sig_transdc_resp-reg_receiver"/>
</dbReference>
<dbReference type="InterPro" id="IPR039420">
    <property type="entry name" value="WalR-like"/>
</dbReference>
<sequence>MPDTGSPMPPILANAPLLTVVLVEDSLTIRRQLLHRLDAVPGLAVVGEAGDEATAIALVAHLRPDAVLLDLSLAQGGSGLAVLRTLRRQGYAGQVHVLSHQTEAYRPAVLAAGANGFFDKAEELDDMLRQLTGAELPAPAPLDPLALRERLAQTVRLALRDGSEVIVHAVVGPPAELAALAAQLAVVLEPGDLIGWTGSPENGCLCVVLVDPDEALPLRERLDALAPGSRRGRALLPDDALSAGGLIALAELRALGLASA</sequence>
<organism evidence="6 7">
    <name type="scientific">Roseateles aquatilis</name>
    <dbReference type="NCBI Taxonomy" id="431061"/>
    <lineage>
        <taxon>Bacteria</taxon>
        <taxon>Pseudomonadati</taxon>
        <taxon>Pseudomonadota</taxon>
        <taxon>Betaproteobacteria</taxon>
        <taxon>Burkholderiales</taxon>
        <taxon>Sphaerotilaceae</taxon>
        <taxon>Roseateles</taxon>
    </lineage>
</organism>
<name>A0A246JNP1_9BURK</name>
<dbReference type="SUPFAM" id="SSF52172">
    <property type="entry name" value="CheY-like"/>
    <property type="match status" value="1"/>
</dbReference>
<dbReference type="PANTHER" id="PTHR43214:SF24">
    <property type="entry name" value="TRANSCRIPTIONAL REGULATORY PROTEIN NARL-RELATED"/>
    <property type="match status" value="1"/>
</dbReference>
<reference evidence="6 7" key="1">
    <citation type="journal article" date="2008" name="Int. J. Syst. Evol. Microbiol.">
        <title>Description of Roseateles aquatilis sp. nov. and Roseateles terrae sp. nov., in the class Betaproteobacteria, and emended description of the genus Roseateles.</title>
        <authorList>
            <person name="Gomila M."/>
            <person name="Bowien B."/>
            <person name="Falsen E."/>
            <person name="Moore E.R."/>
            <person name="Lalucat J."/>
        </authorList>
    </citation>
    <scope>NUCLEOTIDE SEQUENCE [LARGE SCALE GENOMIC DNA]</scope>
    <source>
        <strain evidence="6 7">CCUG 48205</strain>
    </source>
</reference>
<proteinExistence type="predicted"/>
<dbReference type="PANTHER" id="PTHR43214">
    <property type="entry name" value="TWO-COMPONENT RESPONSE REGULATOR"/>
    <property type="match status" value="1"/>
</dbReference>
<feature type="modified residue" description="4-aspartylphosphate" evidence="4">
    <location>
        <position position="70"/>
    </location>
</feature>
<comment type="caution">
    <text evidence="6">The sequence shown here is derived from an EMBL/GenBank/DDBJ whole genome shotgun (WGS) entry which is preliminary data.</text>
</comment>
<dbReference type="InterPro" id="IPR011006">
    <property type="entry name" value="CheY-like_superfamily"/>
</dbReference>
<evidence type="ECO:0000256" key="4">
    <source>
        <dbReference type="PROSITE-ProRule" id="PRU00169"/>
    </source>
</evidence>
<protein>
    <recommendedName>
        <fullName evidence="5">Response regulatory domain-containing protein</fullName>
    </recommendedName>
</protein>
<dbReference type="CDD" id="cd17535">
    <property type="entry name" value="REC_NarL-like"/>
    <property type="match status" value="1"/>
</dbReference>
<dbReference type="Proteomes" id="UP000197468">
    <property type="component" value="Unassembled WGS sequence"/>
</dbReference>
<dbReference type="Pfam" id="PF00072">
    <property type="entry name" value="Response_reg"/>
    <property type="match status" value="1"/>
</dbReference>
<keyword evidence="4" id="KW-0597">Phosphoprotein</keyword>
<keyword evidence="7" id="KW-1185">Reference proteome</keyword>
<dbReference type="PROSITE" id="PS50110">
    <property type="entry name" value="RESPONSE_REGULATORY"/>
    <property type="match status" value="1"/>
</dbReference>
<dbReference type="AlphaFoldDB" id="A0A246JNP1"/>
<gene>
    <name evidence="6" type="ORF">CDN99_04935</name>
</gene>
<dbReference type="InterPro" id="IPR058245">
    <property type="entry name" value="NreC/VraR/RcsB-like_REC"/>
</dbReference>
<keyword evidence="3" id="KW-0804">Transcription</keyword>